<feature type="region of interest" description="Disordered" evidence="14">
    <location>
        <begin position="210"/>
        <end position="229"/>
    </location>
</feature>
<dbReference type="PROSITE" id="PS00107">
    <property type="entry name" value="PROTEIN_KINASE_ATP"/>
    <property type="match status" value="1"/>
</dbReference>
<comment type="catalytic activity">
    <reaction evidence="11">
        <text>L-threonyl-[protein] + ATP = O-phospho-L-threonyl-[protein] + ADP + H(+)</text>
        <dbReference type="Rhea" id="RHEA:46608"/>
        <dbReference type="Rhea" id="RHEA-COMP:11060"/>
        <dbReference type="Rhea" id="RHEA-COMP:11605"/>
        <dbReference type="ChEBI" id="CHEBI:15378"/>
        <dbReference type="ChEBI" id="CHEBI:30013"/>
        <dbReference type="ChEBI" id="CHEBI:30616"/>
        <dbReference type="ChEBI" id="CHEBI:61977"/>
        <dbReference type="ChEBI" id="CHEBI:456216"/>
        <dbReference type="EC" id="2.7.11.1"/>
    </reaction>
</comment>
<evidence type="ECO:0000259" key="15">
    <source>
        <dbReference type="PROSITE" id="PS50011"/>
    </source>
</evidence>
<evidence type="ECO:0000256" key="9">
    <source>
        <dbReference type="ARBA" id="ARBA00022840"/>
    </source>
</evidence>
<dbReference type="Gene3D" id="3.30.200.20">
    <property type="entry name" value="Phosphorylase Kinase, domain 1"/>
    <property type="match status" value="1"/>
</dbReference>
<keyword evidence="9 13" id="KW-0067">ATP-binding</keyword>
<dbReference type="Proteomes" id="UP000218231">
    <property type="component" value="Unassembled WGS sequence"/>
</dbReference>
<evidence type="ECO:0000256" key="13">
    <source>
        <dbReference type="PROSITE-ProRule" id="PRU10141"/>
    </source>
</evidence>
<evidence type="ECO:0000259" key="16">
    <source>
        <dbReference type="PROSITE" id="PS50108"/>
    </source>
</evidence>
<dbReference type="InterPro" id="IPR000095">
    <property type="entry name" value="CRIB_dom"/>
</dbReference>
<feature type="region of interest" description="Disordered" evidence="14">
    <location>
        <begin position="179"/>
        <end position="199"/>
    </location>
</feature>
<evidence type="ECO:0000256" key="1">
    <source>
        <dbReference type="ARBA" id="ARBA00001946"/>
    </source>
</evidence>
<evidence type="ECO:0000256" key="2">
    <source>
        <dbReference type="ARBA" id="ARBA00008874"/>
    </source>
</evidence>
<dbReference type="GO" id="GO:0046872">
    <property type="term" value="F:metal ion binding"/>
    <property type="evidence" value="ECO:0007669"/>
    <property type="project" value="UniProtKB-KW"/>
</dbReference>
<proteinExistence type="inferred from homology"/>
<dbReference type="InterPro" id="IPR001245">
    <property type="entry name" value="Ser-Thr/Tyr_kinase_cat_dom"/>
</dbReference>
<sequence>MNRTLSLRKKVKKTDISTPMNFEHRIHAGYDAKTGTYTGLPKQWQVLLGPPRSLSRPKPIVDPSTITPMDVAELKTVIRGPIGSSRYSTPVPVPSVARSNSLRVAPTISAAVPRTVSQQNTVLLPRMTPVPTTIHQQSIPSGYHSVNVSQQHRPIDRGYPFYDSNYAPLPTKKPQQVTTFGPEDINRNPSFSVSISPTNRIPVNNQMNATYQQSSQQSTSAAPLSQQTEGGVSYEEFRKAISALVDKTDPRPDLADFKLIGEGSTGVVQAAFKVSTSQIVAVKRMDLRKQQRRELLFNEVSIMRDYQHPNIVHMHSSHLVGNELWVVMEYMEAGSLTDIVTHVRMTEPQIATVCFQVLRALEYLHARRVIHRDIKSDSILLKRDGTVKVSDFGFCGQLSDEYPRRRSLVGTPYWTATEVIAREPYDTLADIWSFGIMLVEMVEGEPPYFDDQPLQAMKRIRDEPAPRFSSSARVSHELNHLLSRCVVKDPRDRATARELLQHPFISKMQHPSCIAPLILQIQNK</sequence>
<dbReference type="FunFam" id="3.30.200.20:FF:000705">
    <property type="entry name" value="Non-specific serine/threonine protein kinase"/>
    <property type="match status" value="1"/>
</dbReference>
<comment type="similarity">
    <text evidence="2">Belongs to the protein kinase superfamily. STE Ser/Thr protein kinase family. STE20 subfamily.</text>
</comment>
<feature type="domain" description="Protein kinase" evidence="15">
    <location>
        <begin position="254"/>
        <end position="505"/>
    </location>
</feature>
<comment type="catalytic activity">
    <reaction evidence="12">
        <text>L-seryl-[protein] + ATP = O-phospho-L-seryl-[protein] + ADP + H(+)</text>
        <dbReference type="Rhea" id="RHEA:17989"/>
        <dbReference type="Rhea" id="RHEA-COMP:9863"/>
        <dbReference type="Rhea" id="RHEA-COMP:11604"/>
        <dbReference type="ChEBI" id="CHEBI:15378"/>
        <dbReference type="ChEBI" id="CHEBI:29999"/>
        <dbReference type="ChEBI" id="CHEBI:30616"/>
        <dbReference type="ChEBI" id="CHEBI:83421"/>
        <dbReference type="ChEBI" id="CHEBI:456216"/>
        <dbReference type="EC" id="2.7.11.1"/>
    </reaction>
</comment>
<dbReference type="Pfam" id="PF00069">
    <property type="entry name" value="Pkinase"/>
    <property type="match status" value="1"/>
</dbReference>
<dbReference type="Gene3D" id="1.10.510.10">
    <property type="entry name" value="Transferase(Phosphotransferase) domain 1"/>
    <property type="match status" value="1"/>
</dbReference>
<dbReference type="InterPro" id="IPR017441">
    <property type="entry name" value="Protein_kinase_ATP_BS"/>
</dbReference>
<comment type="caution">
    <text evidence="17">The sequence shown here is derived from an EMBL/GenBank/DDBJ whole genome shotgun (WGS) entry which is preliminary data.</text>
</comment>
<comment type="cofactor">
    <cofactor evidence="1">
        <name>Mg(2+)</name>
        <dbReference type="ChEBI" id="CHEBI:18420"/>
    </cofactor>
</comment>
<dbReference type="GO" id="GO:0005524">
    <property type="term" value="F:ATP binding"/>
    <property type="evidence" value="ECO:0007669"/>
    <property type="project" value="UniProtKB-UniRule"/>
</dbReference>
<reference evidence="17 18" key="1">
    <citation type="journal article" date="2017" name="Curr. Biol.">
        <title>Genome architecture and evolution of a unichromosomal asexual nematode.</title>
        <authorList>
            <person name="Fradin H."/>
            <person name="Zegar C."/>
            <person name="Gutwein M."/>
            <person name="Lucas J."/>
            <person name="Kovtun M."/>
            <person name="Corcoran D."/>
            <person name="Baugh L.R."/>
            <person name="Kiontke K."/>
            <person name="Gunsalus K."/>
            <person name="Fitch D.H."/>
            <person name="Piano F."/>
        </authorList>
    </citation>
    <scope>NUCLEOTIDE SEQUENCE [LARGE SCALE GENOMIC DNA]</scope>
    <source>
        <strain evidence="17">PF1309</strain>
    </source>
</reference>
<gene>
    <name evidence="17" type="ORF">WR25_25522</name>
</gene>
<dbReference type="PROSITE" id="PS50108">
    <property type="entry name" value="CRIB"/>
    <property type="match status" value="1"/>
</dbReference>
<evidence type="ECO:0000256" key="10">
    <source>
        <dbReference type="ARBA" id="ARBA00022842"/>
    </source>
</evidence>
<evidence type="ECO:0000256" key="7">
    <source>
        <dbReference type="ARBA" id="ARBA00022741"/>
    </source>
</evidence>
<dbReference type="PANTHER" id="PTHR45832:SF8">
    <property type="entry name" value="PROTEIN KINASE DOMAIN-CONTAINING PROTEIN"/>
    <property type="match status" value="1"/>
</dbReference>
<name>A0A2A2JFL6_9BILA</name>
<dbReference type="SUPFAM" id="SSF56112">
    <property type="entry name" value="Protein kinase-like (PK-like)"/>
    <property type="match status" value="1"/>
</dbReference>
<dbReference type="EMBL" id="LIAE01010465">
    <property type="protein sequence ID" value="PAV60510.1"/>
    <property type="molecule type" value="Genomic_DNA"/>
</dbReference>
<dbReference type="STRING" id="2018661.A0A2A2JFL6"/>
<keyword evidence="8" id="KW-0418">Kinase</keyword>
<dbReference type="GO" id="GO:0106310">
    <property type="term" value="F:protein serine kinase activity"/>
    <property type="evidence" value="ECO:0007669"/>
    <property type="project" value="RHEA"/>
</dbReference>
<feature type="binding site" evidence="13">
    <location>
        <position position="283"/>
    </location>
    <ligand>
        <name>ATP</name>
        <dbReference type="ChEBI" id="CHEBI:30616"/>
    </ligand>
</feature>
<evidence type="ECO:0000256" key="6">
    <source>
        <dbReference type="ARBA" id="ARBA00022723"/>
    </source>
</evidence>
<dbReference type="EC" id="2.7.11.1" evidence="3"/>
<dbReference type="Gene3D" id="3.90.810.10">
    <property type="entry name" value="CRIB domain"/>
    <property type="match status" value="1"/>
</dbReference>
<dbReference type="InterPro" id="IPR011009">
    <property type="entry name" value="Kinase-like_dom_sf"/>
</dbReference>
<protein>
    <recommendedName>
        <fullName evidence="3">non-specific serine/threonine protein kinase</fullName>
        <ecNumber evidence="3">2.7.11.1</ecNumber>
    </recommendedName>
</protein>
<evidence type="ECO:0000313" key="18">
    <source>
        <dbReference type="Proteomes" id="UP000218231"/>
    </source>
</evidence>
<dbReference type="CDD" id="cd01093">
    <property type="entry name" value="CRIB_PAK_like"/>
    <property type="match status" value="1"/>
</dbReference>
<feature type="compositionally biased region" description="Low complexity" evidence="14">
    <location>
        <begin position="210"/>
        <end position="228"/>
    </location>
</feature>
<dbReference type="FunFam" id="1.10.510.10:FF:000768">
    <property type="entry name" value="Non-specific serine/threonine protein kinase"/>
    <property type="match status" value="1"/>
</dbReference>
<keyword evidence="5" id="KW-0808">Transferase</keyword>
<dbReference type="PRINTS" id="PR00109">
    <property type="entry name" value="TYRKINASE"/>
</dbReference>
<keyword evidence="7 13" id="KW-0547">Nucleotide-binding</keyword>
<dbReference type="AlphaFoldDB" id="A0A2A2JFL6"/>
<evidence type="ECO:0000256" key="5">
    <source>
        <dbReference type="ARBA" id="ARBA00022679"/>
    </source>
</evidence>
<dbReference type="InterPro" id="IPR036936">
    <property type="entry name" value="CRIB_dom_sf"/>
</dbReference>
<evidence type="ECO:0000256" key="3">
    <source>
        <dbReference type="ARBA" id="ARBA00012513"/>
    </source>
</evidence>
<keyword evidence="6" id="KW-0479">Metal-binding</keyword>
<dbReference type="GO" id="GO:0004674">
    <property type="term" value="F:protein serine/threonine kinase activity"/>
    <property type="evidence" value="ECO:0007669"/>
    <property type="project" value="UniProtKB-KW"/>
</dbReference>
<dbReference type="InterPro" id="IPR000719">
    <property type="entry name" value="Prot_kinase_dom"/>
</dbReference>
<feature type="compositionally biased region" description="Polar residues" evidence="14">
    <location>
        <begin position="187"/>
        <end position="199"/>
    </location>
</feature>
<evidence type="ECO:0000256" key="4">
    <source>
        <dbReference type="ARBA" id="ARBA00022527"/>
    </source>
</evidence>
<dbReference type="SMART" id="SM00285">
    <property type="entry name" value="PBD"/>
    <property type="match status" value="1"/>
</dbReference>
<dbReference type="PANTHER" id="PTHR45832">
    <property type="entry name" value="SERINE/THREONINE-PROTEIN KINASE SAMKA-RELATED-RELATED"/>
    <property type="match status" value="1"/>
</dbReference>
<dbReference type="PROSITE" id="PS50011">
    <property type="entry name" value="PROTEIN_KINASE_DOM"/>
    <property type="match status" value="1"/>
</dbReference>
<dbReference type="Pfam" id="PF00786">
    <property type="entry name" value="PBD"/>
    <property type="match status" value="1"/>
</dbReference>
<evidence type="ECO:0000256" key="14">
    <source>
        <dbReference type="SAM" id="MobiDB-lite"/>
    </source>
</evidence>
<keyword evidence="10" id="KW-0460">Magnesium</keyword>
<dbReference type="InterPro" id="IPR051931">
    <property type="entry name" value="PAK3-like"/>
</dbReference>
<dbReference type="InterPro" id="IPR033923">
    <property type="entry name" value="PAK_BD"/>
</dbReference>
<accession>A0A2A2JFL6</accession>
<keyword evidence="18" id="KW-1185">Reference proteome</keyword>
<organism evidence="17 18">
    <name type="scientific">Diploscapter pachys</name>
    <dbReference type="NCBI Taxonomy" id="2018661"/>
    <lineage>
        <taxon>Eukaryota</taxon>
        <taxon>Metazoa</taxon>
        <taxon>Ecdysozoa</taxon>
        <taxon>Nematoda</taxon>
        <taxon>Chromadorea</taxon>
        <taxon>Rhabditida</taxon>
        <taxon>Rhabditina</taxon>
        <taxon>Rhabditomorpha</taxon>
        <taxon>Rhabditoidea</taxon>
        <taxon>Rhabditidae</taxon>
        <taxon>Diploscapter</taxon>
    </lineage>
</organism>
<evidence type="ECO:0000256" key="12">
    <source>
        <dbReference type="ARBA" id="ARBA00048679"/>
    </source>
</evidence>
<dbReference type="OrthoDB" id="1022360at2759"/>
<feature type="domain" description="CRIB" evidence="16">
    <location>
        <begin position="16"/>
        <end position="29"/>
    </location>
</feature>
<evidence type="ECO:0000256" key="8">
    <source>
        <dbReference type="ARBA" id="ARBA00022777"/>
    </source>
</evidence>
<keyword evidence="4" id="KW-0723">Serine/threonine-protein kinase</keyword>
<evidence type="ECO:0000256" key="11">
    <source>
        <dbReference type="ARBA" id="ARBA00047899"/>
    </source>
</evidence>
<evidence type="ECO:0000313" key="17">
    <source>
        <dbReference type="EMBL" id="PAV60510.1"/>
    </source>
</evidence>